<protein>
    <submittedName>
        <fullName evidence="6">Phosphatidylinositol-3,4,5-trisphosphate 3-phosphatase</fullName>
    </submittedName>
</protein>
<dbReference type="PANTHER" id="PTHR12305">
    <property type="entry name" value="PHOSPHATASE WITH HOMOLOGY TO TENSIN"/>
    <property type="match status" value="1"/>
</dbReference>
<sequence>MTSYIYLLNKHFSGGLGFKLQSKTQPMDNSTENTCKATQAILQSLKRLFRSKHAILSPKINKDTRDIIIYMLKRHFNEGDFDLDLTYITENIMGFPAGDLSSGLVGFLEGRHKVYNLSERLYDASLFQGKVASFPFNDHNCPPLQLIKSFCQSAYSWLKEDIENVVVVHYKAGMGRTGLMICSLLLFLKLKRTSTTSTGKRCIDGRALVLPSQIRYVKYFERVLTCFSGEIQPGRRCMLRAIRLHKCPYWIRPPITISNHSVPSANTFQLQPEDLWVRTPKKGIVIFALPRRTGLAELTSDFKIHFHNPRGDFYWSVMFLCSILFCWLNTTMIENRMILEASDIDGFIKIGSPYPGFKIQLVMIDYEGMVETNCKANFANKGTEVATMITYSHGDKSLTQAGAGIGPMVSSHLSYPKSEQIGTSKDGTYQQSVKNQEPSFSNASKDIGNNGVNKASSGLQIPITESMGASDIKAMSADASSSVLEMKKILKVNDPSFFTNYDKI</sequence>
<dbReference type="InterPro" id="IPR029021">
    <property type="entry name" value="Prot-tyrosine_phosphatase-like"/>
</dbReference>
<evidence type="ECO:0000313" key="7">
    <source>
        <dbReference type="Proteomes" id="UP000325315"/>
    </source>
</evidence>
<feature type="compositionally biased region" description="Polar residues" evidence="3">
    <location>
        <begin position="420"/>
        <end position="444"/>
    </location>
</feature>
<dbReference type="PANTHER" id="PTHR12305:SF87">
    <property type="entry name" value="PHOSPHATIDYLINOSITOL 3,4,5-TRISPHOSPHATE 3-PHOSPHATASE AND PROTEIN-TYROSINE-PHOSPHATASE PTEN2B"/>
    <property type="match status" value="1"/>
</dbReference>
<evidence type="ECO:0000259" key="5">
    <source>
        <dbReference type="PROSITE" id="PS51182"/>
    </source>
</evidence>
<dbReference type="GO" id="GO:0005829">
    <property type="term" value="C:cytosol"/>
    <property type="evidence" value="ECO:0007669"/>
    <property type="project" value="TreeGrafter"/>
</dbReference>
<feature type="region of interest" description="Disordered" evidence="3">
    <location>
        <begin position="419"/>
        <end position="451"/>
    </location>
</feature>
<accession>A0A5B6W5R4</accession>
<evidence type="ECO:0000256" key="2">
    <source>
        <dbReference type="ARBA" id="ARBA00022912"/>
    </source>
</evidence>
<dbReference type="PROSITE" id="PS51181">
    <property type="entry name" value="PPASE_TENSIN"/>
    <property type="match status" value="1"/>
</dbReference>
<keyword evidence="1" id="KW-0378">Hydrolase</keyword>
<dbReference type="SMART" id="SM01326">
    <property type="entry name" value="PTEN_C2"/>
    <property type="match status" value="1"/>
</dbReference>
<organism evidence="6 7">
    <name type="scientific">Gossypium australe</name>
    <dbReference type="NCBI Taxonomy" id="47621"/>
    <lineage>
        <taxon>Eukaryota</taxon>
        <taxon>Viridiplantae</taxon>
        <taxon>Streptophyta</taxon>
        <taxon>Embryophyta</taxon>
        <taxon>Tracheophyta</taxon>
        <taxon>Spermatophyta</taxon>
        <taxon>Magnoliopsida</taxon>
        <taxon>eudicotyledons</taxon>
        <taxon>Gunneridae</taxon>
        <taxon>Pentapetalae</taxon>
        <taxon>rosids</taxon>
        <taxon>malvids</taxon>
        <taxon>Malvales</taxon>
        <taxon>Malvaceae</taxon>
        <taxon>Malvoideae</taxon>
        <taxon>Gossypium</taxon>
    </lineage>
</organism>
<dbReference type="AlphaFoldDB" id="A0A5B6W5R4"/>
<evidence type="ECO:0000256" key="1">
    <source>
        <dbReference type="ARBA" id="ARBA00022801"/>
    </source>
</evidence>
<dbReference type="GO" id="GO:0004721">
    <property type="term" value="F:phosphoprotein phosphatase activity"/>
    <property type="evidence" value="ECO:0007669"/>
    <property type="project" value="UniProtKB-KW"/>
</dbReference>
<reference evidence="7" key="1">
    <citation type="journal article" date="2019" name="Plant Biotechnol. J.">
        <title>Genome sequencing of the Australian wild diploid species Gossypium australe highlights disease resistance and delayed gland morphogenesis.</title>
        <authorList>
            <person name="Cai Y."/>
            <person name="Cai X."/>
            <person name="Wang Q."/>
            <person name="Wang P."/>
            <person name="Zhang Y."/>
            <person name="Cai C."/>
            <person name="Xu Y."/>
            <person name="Wang K."/>
            <person name="Zhou Z."/>
            <person name="Wang C."/>
            <person name="Geng S."/>
            <person name="Li B."/>
            <person name="Dong Q."/>
            <person name="Hou Y."/>
            <person name="Wang H."/>
            <person name="Ai P."/>
            <person name="Liu Z."/>
            <person name="Yi F."/>
            <person name="Sun M."/>
            <person name="An G."/>
            <person name="Cheng J."/>
            <person name="Zhang Y."/>
            <person name="Shi Q."/>
            <person name="Xie Y."/>
            <person name="Shi X."/>
            <person name="Chang Y."/>
            <person name="Huang F."/>
            <person name="Chen Y."/>
            <person name="Hong S."/>
            <person name="Mi L."/>
            <person name="Sun Q."/>
            <person name="Zhang L."/>
            <person name="Zhou B."/>
            <person name="Peng R."/>
            <person name="Zhang X."/>
            <person name="Liu F."/>
        </authorList>
    </citation>
    <scope>NUCLEOTIDE SEQUENCE [LARGE SCALE GENOMIC DNA]</scope>
    <source>
        <strain evidence="7">cv. PA1801</strain>
    </source>
</reference>
<keyword evidence="7" id="KW-1185">Reference proteome</keyword>
<evidence type="ECO:0000313" key="6">
    <source>
        <dbReference type="EMBL" id="KAA3476252.1"/>
    </source>
</evidence>
<dbReference type="InterPro" id="IPR055183">
    <property type="entry name" value="PTEN2A/B_C2"/>
</dbReference>
<comment type="caution">
    <text evidence="6">The sequence shown here is derived from an EMBL/GenBank/DDBJ whole genome shotgun (WGS) entry which is preliminary data.</text>
</comment>
<dbReference type="OrthoDB" id="1737434at2759"/>
<dbReference type="Gene3D" id="3.90.190.10">
    <property type="entry name" value="Protein tyrosine phosphatase superfamily"/>
    <property type="match status" value="1"/>
</dbReference>
<dbReference type="Pfam" id="PF22785">
    <property type="entry name" value="Tc-R-P"/>
    <property type="match status" value="1"/>
</dbReference>
<dbReference type="Pfam" id="PF22918">
    <property type="entry name" value="PTEN2_C2"/>
    <property type="match status" value="1"/>
</dbReference>
<dbReference type="InterPro" id="IPR051281">
    <property type="entry name" value="Dual-spec_lipid-protein_phosph"/>
</dbReference>
<dbReference type="PROSITE" id="PS51182">
    <property type="entry name" value="C2_TENSIN"/>
    <property type="match status" value="1"/>
</dbReference>
<dbReference type="Proteomes" id="UP000325315">
    <property type="component" value="Unassembled WGS sequence"/>
</dbReference>
<keyword evidence="2" id="KW-0904">Protein phosphatase</keyword>
<name>A0A5B6W5R4_9ROSI</name>
<dbReference type="SUPFAM" id="SSF52799">
    <property type="entry name" value="(Phosphotyrosine protein) phosphatases II"/>
    <property type="match status" value="1"/>
</dbReference>
<dbReference type="EMBL" id="SMMG02000005">
    <property type="protein sequence ID" value="KAA3476252.1"/>
    <property type="molecule type" value="Genomic_DNA"/>
</dbReference>
<feature type="domain" description="Phosphatase tensin-type" evidence="4">
    <location>
        <begin position="74"/>
        <end position="227"/>
    </location>
</feature>
<proteinExistence type="predicted"/>
<feature type="domain" description="C2 tensin-type" evidence="5">
    <location>
        <begin position="234"/>
        <end position="366"/>
    </location>
</feature>
<dbReference type="InterPro" id="IPR029023">
    <property type="entry name" value="Tensin_phosphatase"/>
</dbReference>
<dbReference type="GO" id="GO:0016314">
    <property type="term" value="F:phosphatidylinositol-3,4,5-trisphosphate 3-phosphatase activity"/>
    <property type="evidence" value="ECO:0007669"/>
    <property type="project" value="TreeGrafter"/>
</dbReference>
<evidence type="ECO:0000256" key="3">
    <source>
        <dbReference type="SAM" id="MobiDB-lite"/>
    </source>
</evidence>
<dbReference type="InterPro" id="IPR014020">
    <property type="entry name" value="Tensin_C2-dom"/>
</dbReference>
<gene>
    <name evidence="6" type="ORF">EPI10_026347</name>
</gene>
<evidence type="ECO:0000259" key="4">
    <source>
        <dbReference type="PROSITE" id="PS51181"/>
    </source>
</evidence>